<reference evidence="9" key="1">
    <citation type="submission" date="2023-01" db="EMBL/GenBank/DDBJ databases">
        <title>Whole genome sequence of Paucibacter sp. S2-9 isolated from pond sediment.</title>
        <authorList>
            <person name="Jung J.Y."/>
        </authorList>
    </citation>
    <scope>NUCLEOTIDE SEQUENCE</scope>
    <source>
        <strain evidence="9">S2-9</strain>
    </source>
</reference>
<organism evidence="9 10">
    <name type="scientific">Paucibacter sediminis</name>
    <dbReference type="NCBI Taxonomy" id="3019553"/>
    <lineage>
        <taxon>Bacteria</taxon>
        <taxon>Pseudomonadati</taxon>
        <taxon>Pseudomonadota</taxon>
        <taxon>Betaproteobacteria</taxon>
        <taxon>Burkholderiales</taxon>
        <taxon>Sphaerotilaceae</taxon>
        <taxon>Roseateles</taxon>
    </lineage>
</organism>
<comment type="catalytic activity">
    <reaction evidence="1 6 7">
        <text>[protein]-peptidylproline (omega=180) = [protein]-peptidylproline (omega=0)</text>
        <dbReference type="Rhea" id="RHEA:16237"/>
        <dbReference type="Rhea" id="RHEA-COMP:10747"/>
        <dbReference type="Rhea" id="RHEA-COMP:10748"/>
        <dbReference type="ChEBI" id="CHEBI:83833"/>
        <dbReference type="ChEBI" id="CHEBI:83834"/>
        <dbReference type="EC" id="5.2.1.8"/>
    </reaction>
</comment>
<dbReference type="Proteomes" id="UP001177769">
    <property type="component" value="Chromosome"/>
</dbReference>
<evidence type="ECO:0000256" key="7">
    <source>
        <dbReference type="RuleBase" id="RU003915"/>
    </source>
</evidence>
<dbReference type="FunFam" id="3.10.50.40:FF:000006">
    <property type="entry name" value="Peptidyl-prolyl cis-trans isomerase"/>
    <property type="match status" value="1"/>
</dbReference>
<dbReference type="SUPFAM" id="SSF54534">
    <property type="entry name" value="FKBP-like"/>
    <property type="match status" value="1"/>
</dbReference>
<dbReference type="AlphaFoldDB" id="A0AA95NHS1"/>
<feature type="domain" description="PPIase FKBP-type" evidence="8">
    <location>
        <begin position="19"/>
        <end position="114"/>
    </location>
</feature>
<comment type="similarity">
    <text evidence="2 7">Belongs to the FKBP-type PPIase family.</text>
</comment>
<evidence type="ECO:0000313" key="10">
    <source>
        <dbReference type="Proteomes" id="UP001177769"/>
    </source>
</evidence>
<dbReference type="Pfam" id="PF00254">
    <property type="entry name" value="FKBP_C"/>
    <property type="match status" value="1"/>
</dbReference>
<accession>A0AA95NHS1</accession>
<evidence type="ECO:0000256" key="6">
    <source>
        <dbReference type="PROSITE-ProRule" id="PRU00277"/>
    </source>
</evidence>
<keyword evidence="10" id="KW-1185">Reference proteome</keyword>
<dbReference type="GO" id="GO:0003755">
    <property type="term" value="F:peptidyl-prolyl cis-trans isomerase activity"/>
    <property type="evidence" value="ECO:0007669"/>
    <property type="project" value="UniProtKB-UniRule"/>
</dbReference>
<dbReference type="InterPro" id="IPR001179">
    <property type="entry name" value="PPIase_FKBP_dom"/>
</dbReference>
<comment type="function">
    <text evidence="5">PPIases accelerate the folding of proteins.</text>
</comment>
<keyword evidence="4 6" id="KW-0413">Isomerase</keyword>
<dbReference type="Gene3D" id="3.10.50.40">
    <property type="match status" value="1"/>
</dbReference>
<dbReference type="PANTHER" id="PTHR43811:SF19">
    <property type="entry name" value="39 KDA FK506-BINDING NUCLEAR PROTEIN"/>
    <property type="match status" value="1"/>
</dbReference>
<dbReference type="PANTHER" id="PTHR43811">
    <property type="entry name" value="FKBP-TYPE PEPTIDYL-PROLYL CIS-TRANS ISOMERASE FKPA"/>
    <property type="match status" value="1"/>
</dbReference>
<dbReference type="PROSITE" id="PS50059">
    <property type="entry name" value="FKBP_PPIASE"/>
    <property type="match status" value="1"/>
</dbReference>
<evidence type="ECO:0000313" key="9">
    <source>
        <dbReference type="EMBL" id="WIT14425.1"/>
    </source>
</evidence>
<dbReference type="EC" id="5.2.1.8" evidence="7"/>
<evidence type="ECO:0000256" key="2">
    <source>
        <dbReference type="ARBA" id="ARBA00006577"/>
    </source>
</evidence>
<evidence type="ECO:0000259" key="8">
    <source>
        <dbReference type="PROSITE" id="PS50059"/>
    </source>
</evidence>
<evidence type="ECO:0000256" key="1">
    <source>
        <dbReference type="ARBA" id="ARBA00000971"/>
    </source>
</evidence>
<name>A0AA95NHS1_9BURK</name>
<protein>
    <recommendedName>
        <fullName evidence="7">Peptidyl-prolyl cis-trans isomerase</fullName>
        <ecNumber evidence="7">5.2.1.8</ecNumber>
    </recommendedName>
</protein>
<dbReference type="RefSeq" id="WP_285235555.1">
    <property type="nucleotide sequence ID" value="NZ_CP116346.1"/>
</dbReference>
<dbReference type="EMBL" id="CP116346">
    <property type="protein sequence ID" value="WIT14425.1"/>
    <property type="molecule type" value="Genomic_DNA"/>
</dbReference>
<evidence type="ECO:0000256" key="4">
    <source>
        <dbReference type="ARBA" id="ARBA00023235"/>
    </source>
</evidence>
<sequence length="114" mass="11761">MVLKTTDTLVGTGATAAAGKTLTVHYTGWLYDEKAAGQKGTKFDSSVDRGTPFTFVLGAGQVIAGWDQGFVGMKVGGKRTLLIPSALAYGTAGRLPTIPGNAALVFDVELLAVN</sequence>
<evidence type="ECO:0000256" key="3">
    <source>
        <dbReference type="ARBA" id="ARBA00023110"/>
    </source>
</evidence>
<proteinExistence type="inferred from homology"/>
<dbReference type="KEGG" id="pais:PFX98_07805"/>
<evidence type="ECO:0000256" key="5">
    <source>
        <dbReference type="ARBA" id="ARBA00056164"/>
    </source>
</evidence>
<dbReference type="InterPro" id="IPR046357">
    <property type="entry name" value="PPIase_dom_sf"/>
</dbReference>
<keyword evidence="3 6" id="KW-0697">Rotamase</keyword>
<gene>
    <name evidence="9" type="ORF">PFX98_07805</name>
</gene>